<evidence type="ECO:0000313" key="3">
    <source>
        <dbReference type="Proteomes" id="UP001589836"/>
    </source>
</evidence>
<organism evidence="2 3">
    <name type="scientific">Pontibacillus salicampi</name>
    <dbReference type="NCBI Taxonomy" id="1449801"/>
    <lineage>
        <taxon>Bacteria</taxon>
        <taxon>Bacillati</taxon>
        <taxon>Bacillota</taxon>
        <taxon>Bacilli</taxon>
        <taxon>Bacillales</taxon>
        <taxon>Bacillaceae</taxon>
        <taxon>Pontibacillus</taxon>
    </lineage>
</organism>
<accession>A0ABV6LKS0</accession>
<evidence type="ECO:0000313" key="2">
    <source>
        <dbReference type="EMBL" id="MFC0522898.1"/>
    </source>
</evidence>
<dbReference type="InterPro" id="IPR018310">
    <property type="entry name" value="Put_endonuclease_Z1-dom"/>
</dbReference>
<reference evidence="2 3" key="1">
    <citation type="submission" date="2024-09" db="EMBL/GenBank/DDBJ databases">
        <authorList>
            <person name="Sun Q."/>
            <person name="Mori K."/>
        </authorList>
    </citation>
    <scope>NUCLEOTIDE SEQUENCE [LARGE SCALE GENOMIC DNA]</scope>
    <source>
        <strain evidence="2 3">NCAIM B.02529</strain>
    </source>
</reference>
<comment type="caution">
    <text evidence="2">The sequence shown here is derived from an EMBL/GenBank/DDBJ whole genome shotgun (WGS) entry which is preliminary data.</text>
</comment>
<name>A0ABV6LKS0_9BACI</name>
<dbReference type="Proteomes" id="UP001589836">
    <property type="component" value="Unassembled WGS sequence"/>
</dbReference>
<evidence type="ECO:0000259" key="1">
    <source>
        <dbReference type="Pfam" id="PF10593"/>
    </source>
</evidence>
<dbReference type="InterPro" id="IPR027417">
    <property type="entry name" value="P-loop_NTPase"/>
</dbReference>
<dbReference type="RefSeq" id="WP_377345421.1">
    <property type="nucleotide sequence ID" value="NZ_JBHLTP010000003.1"/>
</dbReference>
<dbReference type="EMBL" id="JBHLTP010000003">
    <property type="protein sequence ID" value="MFC0522898.1"/>
    <property type="molecule type" value="Genomic_DNA"/>
</dbReference>
<sequence length="727" mass="83586">MMTMIIEKRGHFYTTLAKQNDYDLELKNAMKQTVVHLLEQNTTLARPGMLLGNIQSGKTRAFIGVMSLAFDNGYDIAIILTKGTKALAHQTYQRLKKEFYTFQEQDELQVYDIMHLPDFLVAYELNQKLIFVVKKQKQNLERLYETLFEEYPALGKRKTLIIDDEADYASIGFEKTNRETTEIRTIAGQLDNIRNCLMDTSLLQVTATPYSLYLQPENLQVHEHKRFQPIRPAFTSLVPIPDQYVGGDFYFKESDEEYSLASYVYEPILSDELVILKKEDRRRFKVEHALTSHKVQSLRRAIVQFIVGTSIRRRQQRRQGEIEKKYSFIMHTQINKATHEWQRYVVESMVSSLQYAAQYEPDLITPILEETYHSICCSLEKTFARDDIPSFQQVHVDVLRALSAEYLLVTTVNSEKQVEQLLNEQGELRLRTPMTIFIGGQILDRGITVQNLVGFYYGRNPKTFQQDTVLQHSRMYGYRDRGDLAITRFYTTPAIYETMKQINEMDSALRSAFESGGHKGGIVFIQKDAQDRIIPCSPNKLLLSKTTTLKPSKRMLPVGFQTGYKTYIQKHIKAIDSIVEGISEKTPVLLPVEKAVAIIKRIADTIYMEEGYTWNADAMIAAMKYLSYQSSDPASSGYVWIIVRRNRTISRYDQNGRFISAPDTPGTGGGEAHIAREKAITVPALILLKQKGEKEKGWMDAPFWWPVLMTPQETEPAIFANEVGQKD</sequence>
<dbReference type="SUPFAM" id="SSF52540">
    <property type="entry name" value="P-loop containing nucleoside triphosphate hydrolases"/>
    <property type="match status" value="1"/>
</dbReference>
<protein>
    <submittedName>
        <fullName evidence="2">Z1 domain-containing protein</fullName>
    </submittedName>
</protein>
<dbReference type="Pfam" id="PF10593">
    <property type="entry name" value="Z1"/>
    <property type="match status" value="1"/>
</dbReference>
<keyword evidence="3" id="KW-1185">Reference proteome</keyword>
<proteinExistence type="predicted"/>
<feature type="domain" description="Putative endonuclease Z1" evidence="1">
    <location>
        <begin position="297"/>
        <end position="514"/>
    </location>
</feature>
<gene>
    <name evidence="2" type="ORF">ACFFGV_04745</name>
</gene>